<organism evidence="5">
    <name type="scientific">Anisakis simplex</name>
    <name type="common">Herring worm</name>
    <dbReference type="NCBI Taxonomy" id="6269"/>
    <lineage>
        <taxon>Eukaryota</taxon>
        <taxon>Metazoa</taxon>
        <taxon>Ecdysozoa</taxon>
        <taxon>Nematoda</taxon>
        <taxon>Chromadorea</taxon>
        <taxon>Rhabditida</taxon>
        <taxon>Spirurina</taxon>
        <taxon>Ascaridomorpha</taxon>
        <taxon>Ascaridoidea</taxon>
        <taxon>Anisakidae</taxon>
        <taxon>Anisakis</taxon>
        <taxon>Anisakis simplex complex</taxon>
    </lineage>
</organism>
<reference evidence="5" key="1">
    <citation type="submission" date="2017-02" db="UniProtKB">
        <authorList>
            <consortium name="WormBaseParasite"/>
        </authorList>
    </citation>
    <scope>IDENTIFICATION</scope>
</reference>
<protein>
    <submittedName>
        <fullName evidence="5">EF-hand domain-containing protein</fullName>
    </submittedName>
</protein>
<proteinExistence type="predicted"/>
<dbReference type="Gene3D" id="1.10.238.10">
    <property type="entry name" value="EF-hand"/>
    <property type="match status" value="1"/>
</dbReference>
<sequence length="81" mass="9220">MSKPVERRNSVQLSVSSTERSTSLEEIISKKTEEAFAALDKNSDGYVEVEDLVEFFKAEGRMNPLQLRLSTITPLFGKRFH</sequence>
<gene>
    <name evidence="3" type="ORF">ASIM_LOCUS1872</name>
</gene>
<evidence type="ECO:0000313" key="5">
    <source>
        <dbReference type="WBParaSite" id="ASIM_0000200201-mRNA-1"/>
    </source>
</evidence>
<dbReference type="PROSITE" id="PS50222">
    <property type="entry name" value="EF_HAND_2"/>
    <property type="match status" value="1"/>
</dbReference>
<reference evidence="3 4" key="2">
    <citation type="submission" date="2018-11" db="EMBL/GenBank/DDBJ databases">
        <authorList>
            <consortium name="Pathogen Informatics"/>
        </authorList>
    </citation>
    <scope>NUCLEOTIDE SEQUENCE [LARGE SCALE GENOMIC DNA]</scope>
</reference>
<dbReference type="InterPro" id="IPR018247">
    <property type="entry name" value="EF_Hand_1_Ca_BS"/>
</dbReference>
<dbReference type="InterPro" id="IPR011992">
    <property type="entry name" value="EF-hand-dom_pair"/>
</dbReference>
<dbReference type="GO" id="GO:0005509">
    <property type="term" value="F:calcium ion binding"/>
    <property type="evidence" value="ECO:0007669"/>
    <property type="project" value="InterPro"/>
</dbReference>
<evidence type="ECO:0000256" key="1">
    <source>
        <dbReference type="ARBA" id="ARBA00022837"/>
    </source>
</evidence>
<keyword evidence="4" id="KW-1185">Reference proteome</keyword>
<keyword evidence="1" id="KW-0106">Calcium</keyword>
<dbReference type="PROSITE" id="PS00018">
    <property type="entry name" value="EF_HAND_1"/>
    <property type="match status" value="1"/>
</dbReference>
<dbReference type="SMART" id="SM00054">
    <property type="entry name" value="EFh"/>
    <property type="match status" value="1"/>
</dbReference>
<dbReference type="AlphaFoldDB" id="A0A0M3J389"/>
<dbReference type="WBParaSite" id="ASIM_0000200201-mRNA-1">
    <property type="protein sequence ID" value="ASIM_0000200201-mRNA-1"/>
    <property type="gene ID" value="ASIM_0000200201"/>
</dbReference>
<dbReference type="Proteomes" id="UP000267096">
    <property type="component" value="Unassembled WGS sequence"/>
</dbReference>
<dbReference type="InterPro" id="IPR002048">
    <property type="entry name" value="EF_hand_dom"/>
</dbReference>
<dbReference type="SUPFAM" id="SSF47473">
    <property type="entry name" value="EF-hand"/>
    <property type="match status" value="1"/>
</dbReference>
<evidence type="ECO:0000313" key="4">
    <source>
        <dbReference type="Proteomes" id="UP000267096"/>
    </source>
</evidence>
<evidence type="ECO:0000259" key="2">
    <source>
        <dbReference type="PROSITE" id="PS50222"/>
    </source>
</evidence>
<accession>A0A0M3J389</accession>
<evidence type="ECO:0000313" key="3">
    <source>
        <dbReference type="EMBL" id="VDK19393.1"/>
    </source>
</evidence>
<name>A0A0M3J389_ANISI</name>
<feature type="domain" description="EF-hand" evidence="2">
    <location>
        <begin position="27"/>
        <end position="62"/>
    </location>
</feature>
<dbReference type="EMBL" id="UYRR01002233">
    <property type="protein sequence ID" value="VDK19393.1"/>
    <property type="molecule type" value="Genomic_DNA"/>
</dbReference>